<proteinExistence type="predicted"/>
<dbReference type="OrthoDB" id="20103at10239"/>
<gene>
    <name evidence="1" type="ORF">GAP32_357</name>
</gene>
<dbReference type="Proteomes" id="UP000000457">
    <property type="component" value="Segment"/>
</dbReference>
<dbReference type="GeneID" id="13994097"/>
<evidence type="ECO:0000313" key="2">
    <source>
        <dbReference type="Proteomes" id="UP000000457"/>
    </source>
</evidence>
<organism evidence="1 2">
    <name type="scientific">Cronobacter phage vB_CsaM_GAP32</name>
    <dbReference type="NCBI Taxonomy" id="1141136"/>
    <lineage>
        <taxon>Viruses</taxon>
        <taxon>Duplodnaviria</taxon>
        <taxon>Heunggongvirae</taxon>
        <taxon>Uroviricota</taxon>
        <taxon>Caudoviricetes</taxon>
        <taxon>Mimasvirus</taxon>
        <taxon>Mimasvirus GAP32</taxon>
    </lineage>
</organism>
<accession>K4F7M7</accession>
<reference evidence="1 2" key="1">
    <citation type="journal article" date="2014" name="Virology">
        <title>Supersize me: Cronobacter sakazakii phage GAP32.</title>
        <authorList>
            <person name="Abbasifar R."/>
            <person name="Griffiths M.W."/>
            <person name="Sabour P.M."/>
            <person name="Ackermann H.-W."/>
            <person name="Vandersteegen K."/>
            <person name="Lavigne R."/>
            <person name="Noben J.-P."/>
            <person name="Villa A.A."/>
            <person name="Abbasifar A."/>
            <person name="Nash J.H.E."/>
            <person name="Kropinski A.M."/>
        </authorList>
    </citation>
    <scope>NUCLEOTIDE SEQUENCE [LARGE SCALE GENOMIC DNA]</scope>
    <source>
        <strain evidence="1">GAP-32</strain>
    </source>
</reference>
<name>K4F7M7_9CAUD</name>
<dbReference type="EMBL" id="JN882285">
    <property type="protein sequence ID" value="AFC21807.1"/>
    <property type="molecule type" value="Genomic_DNA"/>
</dbReference>
<sequence>MKYFRVNCGDASGMSEFWEYFALPDNYDIEDAVDMYTENNQWVYSLDCDRRRSEELTEEQYKTGILFNKMYEYKYELNEIRREYNIYPTMDMAVKFAKRDHKSGYVRVGQPHIHNVYKVNADGNFIFVYHHWSDRVGVLK</sequence>
<protein>
    <submittedName>
        <fullName evidence="1">Uncharacterized protein</fullName>
    </submittedName>
</protein>
<evidence type="ECO:0000313" key="1">
    <source>
        <dbReference type="EMBL" id="AFC21807.1"/>
    </source>
</evidence>
<keyword evidence="2" id="KW-1185">Reference proteome</keyword>
<dbReference type="KEGG" id="vg:13994097"/>
<dbReference type="RefSeq" id="YP_006987462.1">
    <property type="nucleotide sequence ID" value="NC_019401.1"/>
</dbReference>